<dbReference type="Proteomes" id="UP001530293">
    <property type="component" value="Unassembled WGS sequence"/>
</dbReference>
<sequence>MESTSLSLQQRQWGNNNNHINNHSSLSSSASISAAARNHQNHVQLLQPSYTQSNSNPRRLGWASLFLTSLISWGSAIEVTRFRHEQAMRREYYASLSSGTSNNNNNIESNSNNGVVAQPQSAYSHGNIDITTSYDTETSADIAKIAIFSITSIFLLTFVYLAIQILIPQQQLGNNSLTPGTKIEFTLLLLLIGLSCTAVSTTTNPIYGLAINPISGEVAFGNLYYSIWASWICILTLVLSYIRTKYGIDVLMEMKSRGGKRLRLWIGLIIVNLLVMASSATCYDAKCGNYEEDDASDGTASNQIYYDNNLQQLNDPWEESRSKKYCHRAAFGVSVGCIGCVTSLSVVAMRSACTPSGTIGGATTSSSNPQENIGGGGGDGDSKSKKIIFVVECLSSWTLLVMNCFAVAYLTSEGGPGAPIGNLFFATWITFVMVIFVAVSCFGEVQLAKKIYQHRYTRQDSSTENTMSEEGMEMDNISSLNLSSYDRRSTGGLSSSRFDDYDSEDAPSMFVRSMCSGSVVEVQVGD</sequence>
<keyword evidence="2" id="KW-1133">Transmembrane helix</keyword>
<keyword evidence="2" id="KW-0812">Transmembrane</keyword>
<comment type="caution">
    <text evidence="3">The sequence shown here is derived from an EMBL/GenBank/DDBJ whole genome shotgun (WGS) entry which is preliminary data.</text>
</comment>
<feature type="transmembrane region" description="Helical" evidence="2">
    <location>
        <begin position="387"/>
        <end position="411"/>
    </location>
</feature>
<evidence type="ECO:0000313" key="4">
    <source>
        <dbReference type="Proteomes" id="UP001530293"/>
    </source>
</evidence>
<protein>
    <submittedName>
        <fullName evidence="3">Uncharacterized protein</fullName>
    </submittedName>
</protein>
<organism evidence="3 4">
    <name type="scientific">Discostella pseudostelligera</name>
    <dbReference type="NCBI Taxonomy" id="259834"/>
    <lineage>
        <taxon>Eukaryota</taxon>
        <taxon>Sar</taxon>
        <taxon>Stramenopiles</taxon>
        <taxon>Ochrophyta</taxon>
        <taxon>Bacillariophyta</taxon>
        <taxon>Coscinodiscophyceae</taxon>
        <taxon>Thalassiosirophycidae</taxon>
        <taxon>Stephanodiscales</taxon>
        <taxon>Stephanodiscaceae</taxon>
        <taxon>Discostella</taxon>
    </lineage>
</organism>
<feature type="region of interest" description="Disordered" evidence="1">
    <location>
        <begin position="1"/>
        <end position="34"/>
    </location>
</feature>
<evidence type="ECO:0000313" key="3">
    <source>
        <dbReference type="EMBL" id="KAL3760375.1"/>
    </source>
</evidence>
<feature type="transmembrane region" description="Helical" evidence="2">
    <location>
        <begin position="262"/>
        <end position="283"/>
    </location>
</feature>
<feature type="transmembrane region" description="Helical" evidence="2">
    <location>
        <begin position="223"/>
        <end position="242"/>
    </location>
</feature>
<feature type="transmembrane region" description="Helical" evidence="2">
    <location>
        <begin position="423"/>
        <end position="445"/>
    </location>
</feature>
<name>A0ABD3M8G7_9STRA</name>
<keyword evidence="4" id="KW-1185">Reference proteome</keyword>
<feature type="compositionally biased region" description="Polar residues" evidence="1">
    <location>
        <begin position="1"/>
        <end position="14"/>
    </location>
</feature>
<feature type="region of interest" description="Disordered" evidence="1">
    <location>
        <begin position="360"/>
        <end position="381"/>
    </location>
</feature>
<feature type="transmembrane region" description="Helical" evidence="2">
    <location>
        <begin position="60"/>
        <end position="80"/>
    </location>
</feature>
<feature type="compositionally biased region" description="Low complexity" evidence="1">
    <location>
        <begin position="15"/>
        <end position="34"/>
    </location>
</feature>
<feature type="transmembrane region" description="Helical" evidence="2">
    <location>
        <begin position="145"/>
        <end position="167"/>
    </location>
</feature>
<proteinExistence type="predicted"/>
<feature type="transmembrane region" description="Helical" evidence="2">
    <location>
        <begin position="187"/>
        <end position="211"/>
    </location>
</feature>
<dbReference type="EMBL" id="JALLBG020000187">
    <property type="protein sequence ID" value="KAL3760375.1"/>
    <property type="molecule type" value="Genomic_DNA"/>
</dbReference>
<evidence type="ECO:0000256" key="1">
    <source>
        <dbReference type="SAM" id="MobiDB-lite"/>
    </source>
</evidence>
<feature type="compositionally biased region" description="Low complexity" evidence="1">
    <location>
        <begin position="99"/>
        <end position="113"/>
    </location>
</feature>
<reference evidence="3 4" key="1">
    <citation type="submission" date="2024-10" db="EMBL/GenBank/DDBJ databases">
        <title>Updated reference genomes for cyclostephanoid diatoms.</title>
        <authorList>
            <person name="Roberts W.R."/>
            <person name="Alverson A.J."/>
        </authorList>
    </citation>
    <scope>NUCLEOTIDE SEQUENCE [LARGE SCALE GENOMIC DNA]</scope>
    <source>
        <strain evidence="3 4">AJA232-27</strain>
    </source>
</reference>
<dbReference type="AlphaFoldDB" id="A0ABD3M8G7"/>
<keyword evidence="2" id="KW-0472">Membrane</keyword>
<evidence type="ECO:0000256" key="2">
    <source>
        <dbReference type="SAM" id="Phobius"/>
    </source>
</evidence>
<feature type="region of interest" description="Disordered" evidence="1">
    <location>
        <begin position="99"/>
        <end position="118"/>
    </location>
</feature>
<gene>
    <name evidence="3" type="ORF">ACHAWU_006167</name>
</gene>
<accession>A0ABD3M8G7</accession>